<protein>
    <recommendedName>
        <fullName evidence="5">Carrier domain-containing protein</fullName>
    </recommendedName>
</protein>
<dbReference type="RefSeq" id="WP_037667734.1">
    <property type="nucleotide sequence ID" value="NZ_JYJH01000010.1"/>
</dbReference>
<dbReference type="Gene3D" id="3.30.300.30">
    <property type="match status" value="1"/>
</dbReference>
<feature type="non-terminal residue" evidence="6">
    <location>
        <position position="1"/>
    </location>
</feature>
<dbReference type="GO" id="GO:0003824">
    <property type="term" value="F:catalytic activity"/>
    <property type="evidence" value="ECO:0007669"/>
    <property type="project" value="InterPro"/>
</dbReference>
<evidence type="ECO:0000313" key="6">
    <source>
        <dbReference type="EMBL" id="KJK38706.1"/>
    </source>
</evidence>
<feature type="domain" description="Carrier" evidence="5">
    <location>
        <begin position="90"/>
        <end position="166"/>
    </location>
</feature>
<evidence type="ECO:0000256" key="3">
    <source>
        <dbReference type="ARBA" id="ARBA00022553"/>
    </source>
</evidence>
<evidence type="ECO:0000256" key="2">
    <source>
        <dbReference type="ARBA" id="ARBA00022450"/>
    </source>
</evidence>
<dbReference type="InterPro" id="IPR001242">
    <property type="entry name" value="Condensation_dom"/>
</dbReference>
<dbReference type="Gene3D" id="3.30.559.30">
    <property type="entry name" value="Nonribosomal peptide synthetase, condensation domain"/>
    <property type="match status" value="1"/>
</dbReference>
<evidence type="ECO:0000256" key="4">
    <source>
        <dbReference type="SAM" id="MobiDB-lite"/>
    </source>
</evidence>
<dbReference type="Pfam" id="PF00550">
    <property type="entry name" value="PP-binding"/>
    <property type="match status" value="1"/>
</dbReference>
<dbReference type="GO" id="GO:0008610">
    <property type="term" value="P:lipid biosynthetic process"/>
    <property type="evidence" value="ECO:0007669"/>
    <property type="project" value="UniProtKB-ARBA"/>
</dbReference>
<keyword evidence="7" id="KW-1185">Reference proteome</keyword>
<dbReference type="InterPro" id="IPR020806">
    <property type="entry name" value="PKS_PP-bd"/>
</dbReference>
<evidence type="ECO:0000259" key="5">
    <source>
        <dbReference type="PROSITE" id="PS50075"/>
    </source>
</evidence>
<dbReference type="PANTHER" id="PTHR45398:SF1">
    <property type="entry name" value="ENZYME, PUTATIVE (JCVI)-RELATED"/>
    <property type="match status" value="1"/>
</dbReference>
<dbReference type="SMART" id="SM00823">
    <property type="entry name" value="PKS_PP"/>
    <property type="match status" value="1"/>
</dbReference>
<evidence type="ECO:0000256" key="1">
    <source>
        <dbReference type="ARBA" id="ARBA00001957"/>
    </source>
</evidence>
<dbReference type="GO" id="GO:0017000">
    <property type="term" value="P:antibiotic biosynthetic process"/>
    <property type="evidence" value="ECO:0007669"/>
    <property type="project" value="UniProtKB-ARBA"/>
</dbReference>
<dbReference type="InterPro" id="IPR023213">
    <property type="entry name" value="CAT-like_dom_sf"/>
</dbReference>
<dbReference type="InterPro" id="IPR025110">
    <property type="entry name" value="AMP-bd_C"/>
</dbReference>
<dbReference type="Pfam" id="PF13193">
    <property type="entry name" value="AMP-binding_C"/>
    <property type="match status" value="1"/>
</dbReference>
<dbReference type="SUPFAM" id="SSF52777">
    <property type="entry name" value="CoA-dependent acyltransferases"/>
    <property type="match status" value="2"/>
</dbReference>
<proteinExistence type="predicted"/>
<dbReference type="InterPro" id="IPR045851">
    <property type="entry name" value="AMP-bd_C_sf"/>
</dbReference>
<dbReference type="InterPro" id="IPR010060">
    <property type="entry name" value="NRPS_synth"/>
</dbReference>
<dbReference type="SUPFAM" id="SSF56801">
    <property type="entry name" value="Acetyl-CoA synthetase-like"/>
    <property type="match status" value="1"/>
</dbReference>
<evidence type="ECO:0000313" key="7">
    <source>
        <dbReference type="Proteomes" id="UP000034786"/>
    </source>
</evidence>
<dbReference type="NCBIfam" id="TIGR01720">
    <property type="entry name" value="NRPS-para261"/>
    <property type="match status" value="1"/>
</dbReference>
<dbReference type="SUPFAM" id="SSF47336">
    <property type="entry name" value="ACP-like"/>
    <property type="match status" value="1"/>
</dbReference>
<dbReference type="AlphaFoldDB" id="A0A0M2GRM1"/>
<keyword evidence="3" id="KW-0597">Phosphoprotein</keyword>
<name>A0A0M2GRM1_9ACTN</name>
<dbReference type="PANTHER" id="PTHR45398">
    <property type="match status" value="1"/>
</dbReference>
<dbReference type="PATRIC" id="fig|284040.3.peg.8347"/>
<dbReference type="STRING" id="284040.UK15_16685"/>
<dbReference type="EMBL" id="JYJH01000010">
    <property type="protein sequence ID" value="KJK38706.1"/>
    <property type="molecule type" value="Genomic_DNA"/>
</dbReference>
<comment type="caution">
    <text evidence="6">The sequence shown here is derived from an EMBL/GenBank/DDBJ whole genome shotgun (WGS) entry which is preliminary data.</text>
</comment>
<reference evidence="7" key="1">
    <citation type="submission" date="2015-02" db="EMBL/GenBank/DDBJ databases">
        <authorList>
            <person name="Ju K.-S."/>
            <person name="Doroghazi J.R."/>
            <person name="Metcalf W."/>
        </authorList>
    </citation>
    <scope>NUCLEOTIDE SEQUENCE [LARGE SCALE GENOMIC DNA]</scope>
    <source>
        <strain evidence="7">NRRL B-16380</strain>
    </source>
</reference>
<dbReference type="InterPro" id="IPR036736">
    <property type="entry name" value="ACP-like_sf"/>
</dbReference>
<dbReference type="FunFam" id="1.10.1200.10:FF:000005">
    <property type="entry name" value="Nonribosomal peptide synthetase 1"/>
    <property type="match status" value="1"/>
</dbReference>
<dbReference type="GO" id="GO:0031177">
    <property type="term" value="F:phosphopantetheine binding"/>
    <property type="evidence" value="ECO:0007669"/>
    <property type="project" value="InterPro"/>
</dbReference>
<dbReference type="Proteomes" id="UP000034786">
    <property type="component" value="Unassembled WGS sequence"/>
</dbReference>
<keyword evidence="2" id="KW-0596">Phosphopantetheine</keyword>
<feature type="region of interest" description="Disordered" evidence="4">
    <location>
        <begin position="74"/>
        <end position="93"/>
    </location>
</feature>
<gene>
    <name evidence="6" type="ORF">UK15_16685</name>
</gene>
<comment type="cofactor">
    <cofactor evidence="1">
        <name>pantetheine 4'-phosphate</name>
        <dbReference type="ChEBI" id="CHEBI:47942"/>
    </cofactor>
</comment>
<dbReference type="InterPro" id="IPR009081">
    <property type="entry name" value="PP-bd_ACP"/>
</dbReference>
<dbReference type="Pfam" id="PF00668">
    <property type="entry name" value="Condensation"/>
    <property type="match status" value="1"/>
</dbReference>
<accession>A0A0M2GRM1</accession>
<dbReference type="Gene3D" id="3.30.559.10">
    <property type="entry name" value="Chloramphenicol acetyltransferase-like domain"/>
    <property type="match status" value="1"/>
</dbReference>
<sequence>AACPGVVAAAAVIREDRPGDRRLVGYVVPDADAEPQPTAIRGRLAGRLPDYMVPAAVVTVSELPLTPSGKLDRKALPAPDYTSAATPTRAPGTPQEKALTALFAEVLGLDPARIGVEDGFFALGGDSISSIVLVSRAREQGLGLSPRDIFQHHTPRQLAHVAQRLTDGGGTASEADDGTGLVPLTPIMRWLVEPEHAFEAFFQSRLVQVPAGIDHDRLAEILQALIDRHDVLRARLTGDGAQDDWALRIPPARSPQALTAAEALLRVDCAGTTAAERERLLAEHAMRANGRLAARDGVMLQAVWFDHGSQEPGRLLLTIHHLVVDGVSWRILLPDLAAAGTAVLAGRTPELAPVPTSFKRWAEQLRALAGEPRGTTSLRHWTETLSVSEPTLGVRRLSAHDTAEQLDTLRVTVPVALSEALLTRVPGALHAGVEDILVTAFVLALAQWRTAHGTVGVSGVTSVLVDVEGHGRESLFADADTSRTVGWFTAMAPARLDPGRVSWGEVRRGGKAVGRALQRIKEQLRTSSELRIEYGLLRYLNPETEPVLSALPGAQVAFNYFGRVGVGRTHPAADWQQVDGNPATGGLDPRMRLTHALMVNAAAADGPSGPELSATWSWPRDVLAREDVERLGEGWVTHLKALAAHADGPDTVGRTPSDLSLVSLSQDQISRLEKKWRTRR</sequence>
<dbReference type="Gene3D" id="1.10.1200.10">
    <property type="entry name" value="ACP-like"/>
    <property type="match status" value="1"/>
</dbReference>
<dbReference type="PROSITE" id="PS50075">
    <property type="entry name" value="CARRIER"/>
    <property type="match status" value="1"/>
</dbReference>
<organism evidence="6 7">
    <name type="scientific">Streptomyces variegatus</name>
    <dbReference type="NCBI Taxonomy" id="284040"/>
    <lineage>
        <taxon>Bacteria</taxon>
        <taxon>Bacillati</taxon>
        <taxon>Actinomycetota</taxon>
        <taxon>Actinomycetes</taxon>
        <taxon>Kitasatosporales</taxon>
        <taxon>Streptomycetaceae</taxon>
        <taxon>Streptomyces</taxon>
    </lineage>
</organism>